<sequence>MILRLCYRTRRYCHYLFPHHRRRHNHGPSFSSSASGNPNEPLNNLQNSNQVPQPLPILHRRLNPLSPLPNASTLPRTAAIALSATFASALIASYVVVATDSDDKSSNPLYDSLRHAVLKSTESFRRLLHHAKQTGVAASVLWHSLSSVLSSANHEVRSGFELRVAALLADIAAANASRRAAIVGAGGGAVVDWLLESVAVPRDGCGTQAESARALAFLIADPNVSPAVLGRPGAVPNLLRFIFSCQPQPSKKVSFLGSSLEFHLQVMDNQLTEYWRVELLGLGKIRTEPIRR</sequence>
<feature type="compositionally biased region" description="Polar residues" evidence="1">
    <location>
        <begin position="28"/>
        <end position="52"/>
    </location>
</feature>
<evidence type="ECO:0000313" key="2">
    <source>
        <dbReference type="EMBL" id="KAI5354535.1"/>
    </source>
</evidence>
<name>A0AAD4ZUI7_PRUDU</name>
<protein>
    <recommendedName>
        <fullName evidence="4">ARM repeat superfamily protein</fullName>
    </recommendedName>
</protein>
<dbReference type="AlphaFoldDB" id="A0AAD4ZUI7"/>
<evidence type="ECO:0000256" key="1">
    <source>
        <dbReference type="SAM" id="MobiDB-lite"/>
    </source>
</evidence>
<feature type="region of interest" description="Disordered" evidence="1">
    <location>
        <begin position="24"/>
        <end position="52"/>
    </location>
</feature>
<dbReference type="EMBL" id="JAJFAZ020000001">
    <property type="protein sequence ID" value="KAI5354535.1"/>
    <property type="molecule type" value="Genomic_DNA"/>
</dbReference>
<dbReference type="Proteomes" id="UP001054821">
    <property type="component" value="Chromosome 1"/>
</dbReference>
<proteinExistence type="predicted"/>
<dbReference type="Gene3D" id="1.25.10.10">
    <property type="entry name" value="Leucine-rich Repeat Variant"/>
    <property type="match status" value="1"/>
</dbReference>
<dbReference type="InterPro" id="IPR011989">
    <property type="entry name" value="ARM-like"/>
</dbReference>
<dbReference type="PANTHER" id="PTHR48202">
    <property type="entry name" value="ALPHA/BETA-HYDROLASES SUPERFAMILY PROTEIN"/>
    <property type="match status" value="1"/>
</dbReference>
<comment type="caution">
    <text evidence="2">The sequence shown here is derived from an EMBL/GenBank/DDBJ whole genome shotgun (WGS) entry which is preliminary data.</text>
</comment>
<organism evidence="2 3">
    <name type="scientific">Prunus dulcis</name>
    <name type="common">Almond</name>
    <name type="synonym">Amygdalus dulcis</name>
    <dbReference type="NCBI Taxonomy" id="3755"/>
    <lineage>
        <taxon>Eukaryota</taxon>
        <taxon>Viridiplantae</taxon>
        <taxon>Streptophyta</taxon>
        <taxon>Embryophyta</taxon>
        <taxon>Tracheophyta</taxon>
        <taxon>Spermatophyta</taxon>
        <taxon>Magnoliopsida</taxon>
        <taxon>eudicotyledons</taxon>
        <taxon>Gunneridae</taxon>
        <taxon>Pentapetalae</taxon>
        <taxon>rosids</taxon>
        <taxon>fabids</taxon>
        <taxon>Rosales</taxon>
        <taxon>Rosaceae</taxon>
        <taxon>Amygdaloideae</taxon>
        <taxon>Amygdaleae</taxon>
        <taxon>Prunus</taxon>
    </lineage>
</organism>
<dbReference type="PANTHER" id="PTHR48202:SF1">
    <property type="entry name" value="ALPHA_BETA-HYDROLASES SUPERFAMILY PROTEIN"/>
    <property type="match status" value="1"/>
</dbReference>
<keyword evidence="3" id="KW-1185">Reference proteome</keyword>
<reference evidence="2 3" key="1">
    <citation type="journal article" date="2022" name="G3 (Bethesda)">
        <title>Whole-genome sequence and methylome profiling of the almond [Prunus dulcis (Mill.) D.A. Webb] cultivar 'Nonpareil'.</title>
        <authorList>
            <person name="D'Amico-Willman K.M."/>
            <person name="Ouma W.Z."/>
            <person name="Meulia T."/>
            <person name="Sideli G.M."/>
            <person name="Gradziel T.M."/>
            <person name="Fresnedo-Ramirez J."/>
        </authorList>
    </citation>
    <scope>NUCLEOTIDE SEQUENCE [LARGE SCALE GENOMIC DNA]</scope>
    <source>
        <strain evidence="2">Clone GOH B32 T37-40</strain>
    </source>
</reference>
<gene>
    <name evidence="2" type="ORF">L3X38_007430</name>
</gene>
<evidence type="ECO:0000313" key="3">
    <source>
        <dbReference type="Proteomes" id="UP001054821"/>
    </source>
</evidence>
<evidence type="ECO:0008006" key="4">
    <source>
        <dbReference type="Google" id="ProtNLM"/>
    </source>
</evidence>
<accession>A0AAD4ZUI7</accession>